<dbReference type="RefSeq" id="WP_317979170.1">
    <property type="nucleotide sequence ID" value="NZ_BTCL01000003.1"/>
</dbReference>
<reference evidence="2 3" key="1">
    <citation type="submission" date="2023-05" db="EMBL/GenBank/DDBJ databases">
        <title>Draft genome of Paenibacillus sp. CCS26.</title>
        <authorList>
            <person name="Akita H."/>
            <person name="Shinto Y."/>
            <person name="Kimura Z."/>
        </authorList>
    </citation>
    <scope>NUCLEOTIDE SEQUENCE [LARGE SCALE GENOMIC DNA]</scope>
    <source>
        <strain evidence="2 3">CCS26</strain>
    </source>
</reference>
<dbReference type="EMBL" id="BTCL01000003">
    <property type="protein sequence ID" value="GMK44105.1"/>
    <property type="molecule type" value="Genomic_DNA"/>
</dbReference>
<dbReference type="Proteomes" id="UP001285921">
    <property type="component" value="Unassembled WGS sequence"/>
</dbReference>
<evidence type="ECO:0000313" key="3">
    <source>
        <dbReference type="Proteomes" id="UP001285921"/>
    </source>
</evidence>
<name>A0ABQ6NG95_9BACL</name>
<accession>A0ABQ6NG95</accession>
<evidence type="ECO:0000313" key="2">
    <source>
        <dbReference type="EMBL" id="GMK44105.1"/>
    </source>
</evidence>
<proteinExistence type="predicted"/>
<gene>
    <name evidence="2" type="ORF">PghCCS26_12320</name>
</gene>
<evidence type="ECO:0000256" key="1">
    <source>
        <dbReference type="SAM" id="Phobius"/>
    </source>
</evidence>
<protein>
    <submittedName>
        <fullName evidence="2">Uncharacterized protein</fullName>
    </submittedName>
</protein>
<keyword evidence="1" id="KW-1133">Transmembrane helix</keyword>
<keyword evidence="1" id="KW-0472">Membrane</keyword>
<comment type="caution">
    <text evidence="2">The sequence shown here is derived from an EMBL/GenBank/DDBJ whole genome shotgun (WGS) entry which is preliminary data.</text>
</comment>
<keyword evidence="1" id="KW-0812">Transmembrane</keyword>
<keyword evidence="3" id="KW-1185">Reference proteome</keyword>
<sequence length="410" mass="46534">MMIVRKLSRHLAIPVGIIAILLIGFFSWLNHAHQNAGTLYIKDHFGDRSAIDPIRISGDISDQYASTAFEINKGNLTKHTEVYDPPLLLPDHYKYVNGGKKRIDNLEYEVHGEGAFYVLYTDKNLLNVKNNGKSSLVYTKIAKANADGNYVNPLEYGLAKLGDHLYFTVPSAADSTGTNGIYELSFAEEGTTRTVTEFSLDQNKKSASLAVLGLAAAGDKLALILKENGHVVVRGYDPVSGKMLGNIRLDPSGSSYSDQYEAFTNDKVLNLVFQNNSVQTDYDTFYRKTVWSIDFHNGMQLADATNLDYASTWKDYYRSRMNMQYLDGRLYLVYTFTEPRPEDRFEGYLPIHLMIRVYEANQLLYEGELVSDLNDDLVNTFNWPEGESYDLQLYDYRLFDHLKLERGKGE</sequence>
<organism evidence="2 3">
    <name type="scientific">Paenibacillus glycanilyticus</name>
    <dbReference type="NCBI Taxonomy" id="126569"/>
    <lineage>
        <taxon>Bacteria</taxon>
        <taxon>Bacillati</taxon>
        <taxon>Bacillota</taxon>
        <taxon>Bacilli</taxon>
        <taxon>Bacillales</taxon>
        <taxon>Paenibacillaceae</taxon>
        <taxon>Paenibacillus</taxon>
    </lineage>
</organism>
<feature type="transmembrane region" description="Helical" evidence="1">
    <location>
        <begin position="12"/>
        <end position="29"/>
    </location>
</feature>